<feature type="non-terminal residue" evidence="1">
    <location>
        <position position="1"/>
    </location>
</feature>
<name>A0AAN6GHR7_9BASI</name>
<proteinExistence type="predicted"/>
<dbReference type="AlphaFoldDB" id="A0AAN6GHR7"/>
<organism evidence="1 2">
    <name type="scientific">Tilletia horrida</name>
    <dbReference type="NCBI Taxonomy" id="155126"/>
    <lineage>
        <taxon>Eukaryota</taxon>
        <taxon>Fungi</taxon>
        <taxon>Dikarya</taxon>
        <taxon>Basidiomycota</taxon>
        <taxon>Ustilaginomycotina</taxon>
        <taxon>Exobasidiomycetes</taxon>
        <taxon>Tilletiales</taxon>
        <taxon>Tilletiaceae</taxon>
        <taxon>Tilletia</taxon>
    </lineage>
</organism>
<evidence type="ECO:0000313" key="2">
    <source>
        <dbReference type="Proteomes" id="UP001176517"/>
    </source>
</evidence>
<comment type="caution">
    <text evidence="1">The sequence shown here is derived from an EMBL/GenBank/DDBJ whole genome shotgun (WGS) entry which is preliminary data.</text>
</comment>
<sequence length="150" mass="16978">GTEDNDVVLVEDDHTDKEREVADILAMLNHSHVAEECGEPLTVDDFLSISTVLDATTALDDSAIVERVQNEHDDEEVEVVEDNDNMDLIEIESEQELLNYVAKLKVWCQFKGGEVGARSVRALHDLDKELRRVDLANRKQTTILNYFQPV</sequence>
<gene>
    <name evidence="1" type="ORF">OC846_006970</name>
</gene>
<accession>A0AAN6GHR7</accession>
<keyword evidence="2" id="KW-1185">Reference proteome</keyword>
<protein>
    <submittedName>
        <fullName evidence="1">Uncharacterized protein</fullName>
    </submittedName>
</protein>
<dbReference type="Proteomes" id="UP001176517">
    <property type="component" value="Unassembled WGS sequence"/>
</dbReference>
<reference evidence="1" key="1">
    <citation type="journal article" date="2023" name="PhytoFront">
        <title>Draft Genome Resources of Seven Strains of Tilletia horrida, Causal Agent of Kernel Smut of Rice.</title>
        <authorList>
            <person name="Khanal S."/>
            <person name="Antony Babu S."/>
            <person name="Zhou X.G."/>
        </authorList>
    </citation>
    <scope>NUCLEOTIDE SEQUENCE</scope>
    <source>
        <strain evidence="1">TX6</strain>
    </source>
</reference>
<evidence type="ECO:0000313" key="1">
    <source>
        <dbReference type="EMBL" id="KAK0541699.1"/>
    </source>
</evidence>
<dbReference type="EMBL" id="JAPDMZ010000806">
    <property type="protein sequence ID" value="KAK0541699.1"/>
    <property type="molecule type" value="Genomic_DNA"/>
</dbReference>